<dbReference type="PROSITE" id="PS50088">
    <property type="entry name" value="ANK_REPEAT"/>
    <property type="match status" value="1"/>
</dbReference>
<dbReference type="AlphaFoldDB" id="A0AAW0VUG2"/>
<dbReference type="InterPro" id="IPR036770">
    <property type="entry name" value="Ankyrin_rpt-contain_sf"/>
</dbReference>
<dbReference type="PROSITE" id="PS50297">
    <property type="entry name" value="ANK_REP_REGION"/>
    <property type="match status" value="1"/>
</dbReference>
<dbReference type="EMBL" id="JARKIK010000145">
    <property type="protein sequence ID" value="KAK8720973.1"/>
    <property type="molecule type" value="Genomic_DNA"/>
</dbReference>
<keyword evidence="1" id="KW-0677">Repeat</keyword>
<dbReference type="PANTHER" id="PTHR24201">
    <property type="entry name" value="ANK_REP_REGION DOMAIN-CONTAINING PROTEIN"/>
    <property type="match status" value="1"/>
</dbReference>
<dbReference type="Proteomes" id="UP001445076">
    <property type="component" value="Unassembled WGS sequence"/>
</dbReference>
<keyword evidence="2 3" id="KW-0040">ANK repeat</keyword>
<dbReference type="SMART" id="SM00248">
    <property type="entry name" value="ANK"/>
    <property type="match status" value="2"/>
</dbReference>
<evidence type="ECO:0000313" key="4">
    <source>
        <dbReference type="EMBL" id="KAK8720973.1"/>
    </source>
</evidence>
<evidence type="ECO:0000256" key="1">
    <source>
        <dbReference type="ARBA" id="ARBA00022737"/>
    </source>
</evidence>
<proteinExistence type="predicted"/>
<feature type="repeat" description="ANK" evidence="3">
    <location>
        <begin position="212"/>
        <end position="244"/>
    </location>
</feature>
<comment type="caution">
    <text evidence="4">The sequence shown here is derived from an EMBL/GenBank/DDBJ whole genome shotgun (WGS) entry which is preliminary data.</text>
</comment>
<name>A0AAW0VUG2_CHEQU</name>
<accession>A0AAW0VUG2</accession>
<evidence type="ECO:0000313" key="5">
    <source>
        <dbReference type="Proteomes" id="UP001445076"/>
    </source>
</evidence>
<dbReference type="InterPro" id="IPR002110">
    <property type="entry name" value="Ankyrin_rpt"/>
</dbReference>
<dbReference type="Gene3D" id="1.25.40.20">
    <property type="entry name" value="Ankyrin repeat-containing domain"/>
    <property type="match status" value="1"/>
</dbReference>
<evidence type="ECO:0000256" key="2">
    <source>
        <dbReference type="ARBA" id="ARBA00023043"/>
    </source>
</evidence>
<reference evidence="4 5" key="1">
    <citation type="journal article" date="2024" name="BMC Genomics">
        <title>Genome assembly of redclaw crayfish (Cherax quadricarinatus) provides insights into its immune adaptation and hypoxia tolerance.</title>
        <authorList>
            <person name="Liu Z."/>
            <person name="Zheng J."/>
            <person name="Li H."/>
            <person name="Fang K."/>
            <person name="Wang S."/>
            <person name="He J."/>
            <person name="Zhou D."/>
            <person name="Weng S."/>
            <person name="Chi M."/>
            <person name="Gu Z."/>
            <person name="He J."/>
            <person name="Li F."/>
            <person name="Wang M."/>
        </authorList>
    </citation>
    <scope>NUCLEOTIDE SEQUENCE [LARGE SCALE GENOMIC DNA]</scope>
    <source>
        <strain evidence="4">ZL_2023a</strain>
    </source>
</reference>
<feature type="non-terminal residue" evidence="4">
    <location>
        <position position="1"/>
    </location>
</feature>
<evidence type="ECO:0000256" key="3">
    <source>
        <dbReference type="PROSITE-ProRule" id="PRU00023"/>
    </source>
</evidence>
<dbReference type="SUPFAM" id="SSF48403">
    <property type="entry name" value="Ankyrin repeat"/>
    <property type="match status" value="1"/>
</dbReference>
<organism evidence="4 5">
    <name type="scientific">Cherax quadricarinatus</name>
    <name type="common">Australian red claw crayfish</name>
    <dbReference type="NCBI Taxonomy" id="27406"/>
    <lineage>
        <taxon>Eukaryota</taxon>
        <taxon>Metazoa</taxon>
        <taxon>Ecdysozoa</taxon>
        <taxon>Arthropoda</taxon>
        <taxon>Crustacea</taxon>
        <taxon>Multicrustacea</taxon>
        <taxon>Malacostraca</taxon>
        <taxon>Eumalacostraca</taxon>
        <taxon>Eucarida</taxon>
        <taxon>Decapoda</taxon>
        <taxon>Pleocyemata</taxon>
        <taxon>Astacidea</taxon>
        <taxon>Parastacoidea</taxon>
        <taxon>Parastacidae</taxon>
        <taxon>Cherax</taxon>
    </lineage>
</organism>
<protein>
    <submittedName>
        <fullName evidence="4">Uncharacterized protein</fullName>
    </submittedName>
</protein>
<sequence length="693" mass="80234">EYASKLCWEAMKIHERENTDLCKAVKRLAAEVRKNGPKFSWEFIDEKQNGNGAKMRSKRARSFLCTAASLGMSLTCQMLGLEDFHLHPLPSENHPVELSLERQQFETLYTLLRDLHMPLVSLMKNEDLPQTLCQEVELAELEQLKVLLKRYTNNNKFSDLMKQVEAAYRGQEVTLENTILIAISRLGLVSLFFKLSNKINDVNVNSIVDELTGTKMLHVAALYGRLGMIEYLLYNGADIQAEDKRGLTAAHLAAVKGNKECLEYLHDYMTKKGIRSKIPSDKHPTAEQLLSGYENYVKDFNLVLLPEEYRQEILSEPLFATKARLVLKKKESELKISDLESLRKYACKWNMEKGESRMHMLQEEIGRFLQEVGKANSLFNGFFFTSSQKAKKTCKPVDSLDVYLEVNSGQFGDYKIEHNYADPCIVTLISLNSQKSSGASFLNDEFEKTVRQTLETYVFELSTIWLIYPWLTVTDIGLSIYLVWHYKEKTASHDQERTALLKINIVPVIKLDYQKDNYEITLPPFLNGCITPHIPVHLASSRKGTWTYVLTQMENWIYSQLPERKKTVYVACNVLCKMLRNCWWFPVQHSRRHGRAWHCYSLGIKTVSDRLLRSLFLEELRDSQEVDWEPSKFLDRMISTFKRATFLNIDGKLQPKKQLRLILDPLHSSQDANFIVTAVVDYLEKLKCQFEEY</sequence>
<keyword evidence="5" id="KW-1185">Reference proteome</keyword>
<dbReference type="Pfam" id="PF12796">
    <property type="entry name" value="Ank_2"/>
    <property type="match status" value="1"/>
</dbReference>
<dbReference type="InterPro" id="IPR050776">
    <property type="entry name" value="Ank_Repeat/CDKN_Inhibitor"/>
</dbReference>
<gene>
    <name evidence="4" type="ORF">OTU49_013000</name>
</gene>